<proteinExistence type="predicted"/>
<protein>
    <submittedName>
        <fullName evidence="1">Uncharacterized protein</fullName>
    </submittedName>
</protein>
<evidence type="ECO:0000313" key="1">
    <source>
        <dbReference type="EMBL" id="APW61310.1"/>
    </source>
</evidence>
<gene>
    <name evidence="1" type="ORF">BSF38_02824</name>
</gene>
<organism evidence="1 2">
    <name type="scientific">Paludisphaera borealis</name>
    <dbReference type="NCBI Taxonomy" id="1387353"/>
    <lineage>
        <taxon>Bacteria</taxon>
        <taxon>Pseudomonadati</taxon>
        <taxon>Planctomycetota</taxon>
        <taxon>Planctomycetia</taxon>
        <taxon>Isosphaerales</taxon>
        <taxon>Isosphaeraceae</taxon>
        <taxon>Paludisphaera</taxon>
    </lineage>
</organism>
<sequence length="94" mass="10021">MKRPFAVGDLVSFQLTTGRASEGIVIHKIVEKRQPTIFLIECGDQRRAFRFEAELALLAPAEAPEAGAMRVSGFEPAMSVSASAPAFAAQGADD</sequence>
<dbReference type="KEGG" id="pbor:BSF38_02824"/>
<dbReference type="AlphaFoldDB" id="A0A1U7CQU0"/>
<dbReference type="Proteomes" id="UP000186309">
    <property type="component" value="Chromosome"/>
</dbReference>
<accession>A0A1U7CQU0</accession>
<name>A0A1U7CQU0_9BACT</name>
<keyword evidence="2" id="KW-1185">Reference proteome</keyword>
<reference evidence="2" key="1">
    <citation type="submission" date="2016-12" db="EMBL/GenBank/DDBJ databases">
        <title>Comparative genomics of four Isosphaeraceae planctomycetes: a common pool of plasmids and glycoside hydrolase genes.</title>
        <authorList>
            <person name="Ivanova A."/>
        </authorList>
    </citation>
    <scope>NUCLEOTIDE SEQUENCE [LARGE SCALE GENOMIC DNA]</scope>
    <source>
        <strain evidence="2">PX4</strain>
    </source>
</reference>
<evidence type="ECO:0000313" key="2">
    <source>
        <dbReference type="Proteomes" id="UP000186309"/>
    </source>
</evidence>
<dbReference type="EMBL" id="CP019082">
    <property type="protein sequence ID" value="APW61310.1"/>
    <property type="molecule type" value="Genomic_DNA"/>
</dbReference>